<dbReference type="RefSeq" id="WP_232186225.1">
    <property type="nucleotide sequence ID" value="NZ_JAIOAP010000007.1"/>
</dbReference>
<keyword evidence="3" id="KW-1185">Reference proteome</keyword>
<evidence type="ECO:0000256" key="1">
    <source>
        <dbReference type="ARBA" id="ARBA00006479"/>
    </source>
</evidence>
<organism evidence="2 3">
    <name type="scientific">Cohnella silvisoli</name>
    <dbReference type="NCBI Taxonomy" id="2873699"/>
    <lineage>
        <taxon>Bacteria</taxon>
        <taxon>Bacillati</taxon>
        <taxon>Bacillota</taxon>
        <taxon>Bacilli</taxon>
        <taxon>Bacillales</taxon>
        <taxon>Paenibacillaceae</taxon>
        <taxon>Cohnella</taxon>
    </lineage>
</organism>
<reference evidence="2 3" key="1">
    <citation type="journal article" date="2023" name="Genome Announc.">
        <title>Pan-Genome Analyses of the Genus Cohnella and Proposal of the Novel Species Cohnella silvisoli sp. nov., Isolated from Forest Soil.</title>
        <authorList>
            <person name="Wang C."/>
            <person name="Mao L."/>
            <person name="Bao G."/>
            <person name="Zhu H."/>
        </authorList>
    </citation>
    <scope>NUCLEOTIDE SEQUENCE [LARGE SCALE GENOMIC DNA]</scope>
    <source>
        <strain evidence="2 3">NL03-T5-1</strain>
    </source>
</reference>
<comment type="similarity">
    <text evidence="1">Belongs to the ROK (NagC/XylR) family.</text>
</comment>
<gene>
    <name evidence="2" type="ORF">QJS35_14500</name>
</gene>
<dbReference type="EMBL" id="JASKHM010000008">
    <property type="protein sequence ID" value="MEQ4483601.1"/>
    <property type="molecule type" value="Genomic_DNA"/>
</dbReference>
<comment type="caution">
    <text evidence="2">The sequence shown here is derived from an EMBL/GenBank/DDBJ whole genome shotgun (WGS) entry which is preliminary data.</text>
</comment>
<dbReference type="SUPFAM" id="SSF53067">
    <property type="entry name" value="Actin-like ATPase domain"/>
    <property type="match status" value="1"/>
</dbReference>
<evidence type="ECO:0000313" key="2">
    <source>
        <dbReference type="EMBL" id="MEQ4483601.1"/>
    </source>
</evidence>
<dbReference type="Gene3D" id="3.30.420.40">
    <property type="match status" value="2"/>
</dbReference>
<dbReference type="InterPro" id="IPR043129">
    <property type="entry name" value="ATPase_NBD"/>
</dbReference>
<evidence type="ECO:0000313" key="3">
    <source>
        <dbReference type="Proteomes" id="UP001493487"/>
    </source>
</evidence>
<dbReference type="PANTHER" id="PTHR18964">
    <property type="entry name" value="ROK (REPRESSOR, ORF, KINASE) FAMILY"/>
    <property type="match status" value="1"/>
</dbReference>
<accession>A0ABV1KUD3</accession>
<proteinExistence type="inferred from homology"/>
<dbReference type="PANTHER" id="PTHR18964:SF149">
    <property type="entry name" value="BIFUNCTIONAL UDP-N-ACETYLGLUCOSAMINE 2-EPIMERASE_N-ACETYLMANNOSAMINE KINASE"/>
    <property type="match status" value="1"/>
</dbReference>
<dbReference type="Pfam" id="PF00480">
    <property type="entry name" value="ROK"/>
    <property type="match status" value="1"/>
</dbReference>
<sequence length="362" mass="38777">MAEHYGIGSVWKGLYGLEEVKKGRMRWEEWLPDGLHPTERGSLSYGRRSPALFVNIGGAVMSTGRNELAIGADIGGTNLKLGLVTREGTILGSLSLPLARNSEGGADLAFIAEEISYFIQQQNLNAELAGVGVASPGVIDKERGVVIHAVNLGWSNVRMVEYLQRQLQLPVRLESDAVAGAIGEKKYGAAMEMDSFLYICIGTGVGASLFLDGHFYEGDSGAAIDMGHMCVIHNGFPCKCGNYGCLEKYVSGSAITARAQLDARMIFQAAESGDEFACKVFEEAGQLLGIALVNALHLFGVGNIVIGGGVSQADAYLLEPARQMVRDRFSRHTLPHIRIERAAYPITSGVVGAAASFFEDET</sequence>
<protein>
    <submittedName>
        <fullName evidence="2">ROK family protein</fullName>
    </submittedName>
</protein>
<dbReference type="InterPro" id="IPR000600">
    <property type="entry name" value="ROK"/>
</dbReference>
<name>A0ABV1KUD3_9BACL</name>
<dbReference type="Proteomes" id="UP001493487">
    <property type="component" value="Unassembled WGS sequence"/>
</dbReference>